<dbReference type="EMBL" id="JPVU01000059">
    <property type="protein sequence ID" value="KFN93131.1"/>
    <property type="molecule type" value="Genomic_DNA"/>
</dbReference>
<dbReference type="Proteomes" id="UP000029380">
    <property type="component" value="Unassembled WGS sequence"/>
</dbReference>
<sequence length="62" mass="7167">MEVLTVFRPEMNAKRFENSAKRMVMEPYPADKFIEAVKEVVRANEEFVPPYGTGGSLYFVHL</sequence>
<accession>A0A091C5J9</accession>
<dbReference type="AlphaFoldDB" id="A0A091C5J9"/>
<keyword evidence="3" id="KW-0663">Pyridoxal phosphate</keyword>
<evidence type="ECO:0000256" key="2">
    <source>
        <dbReference type="ARBA" id="ARBA00009320"/>
    </source>
</evidence>
<comment type="cofactor">
    <cofactor evidence="1">
        <name>pyridoxal 5'-phosphate</name>
        <dbReference type="ChEBI" id="CHEBI:597326"/>
    </cofactor>
</comment>
<dbReference type="EC" id="2.6.1.42" evidence="4"/>
<evidence type="ECO:0000313" key="5">
    <source>
        <dbReference type="Proteomes" id="UP000029380"/>
    </source>
</evidence>
<reference evidence="4 5" key="1">
    <citation type="submission" date="2014-08" db="EMBL/GenBank/DDBJ databases">
        <title>Genome sequence of Tetragenococcus muriaticus.</title>
        <authorList>
            <person name="Chuea-nongthon C."/>
            <person name="Rodtong S."/>
            <person name="Yongsawatdigul J."/>
            <person name="Steele J.L."/>
            <person name="Liu X.-y."/>
            <person name="Speers J."/>
            <person name="Glasner J.D."/>
            <person name="Neeno-Eckwall E.C."/>
        </authorList>
    </citation>
    <scope>NUCLEOTIDE SEQUENCE [LARGE SCALE GENOMIC DNA]</scope>
    <source>
        <strain evidence="4 5">PMC-11-5</strain>
    </source>
</reference>
<dbReference type="PANTHER" id="PTHR42825:SF2">
    <property type="entry name" value="BRANCHED-CHAIN-AMINO-ACID AMINOTRANSFERASE 3, CHLOROPLASTIC-RELATED"/>
    <property type="match status" value="1"/>
</dbReference>
<dbReference type="SUPFAM" id="SSF56752">
    <property type="entry name" value="D-aminoacid aminotransferase-like PLP-dependent enzymes"/>
    <property type="match status" value="1"/>
</dbReference>
<evidence type="ECO:0000256" key="3">
    <source>
        <dbReference type="ARBA" id="ARBA00022898"/>
    </source>
</evidence>
<dbReference type="PATRIC" id="fig|1302649.3.peg.614"/>
<proteinExistence type="inferred from homology"/>
<protein>
    <submittedName>
        <fullName evidence="4">Branched-chain amino acid aminotransferase</fullName>
        <ecNumber evidence="4">2.6.1.42</ecNumber>
    </submittedName>
</protein>
<dbReference type="GO" id="GO:0009081">
    <property type="term" value="P:branched-chain amino acid metabolic process"/>
    <property type="evidence" value="ECO:0007669"/>
    <property type="project" value="InterPro"/>
</dbReference>
<dbReference type="InterPro" id="IPR005786">
    <property type="entry name" value="B_amino_transII"/>
</dbReference>
<dbReference type="InterPro" id="IPR036038">
    <property type="entry name" value="Aminotransferase-like"/>
</dbReference>
<gene>
    <name evidence="4" type="ORF">TMUPMC115_0607</name>
</gene>
<comment type="caution">
    <text evidence="4">The sequence shown here is derived from an EMBL/GenBank/DDBJ whole genome shotgun (WGS) entry which is preliminary data.</text>
</comment>
<keyword evidence="4" id="KW-0032">Aminotransferase</keyword>
<name>A0A091C5J9_9ENTE</name>
<dbReference type="InterPro" id="IPR043131">
    <property type="entry name" value="BCAT-like_N"/>
</dbReference>
<organism evidence="4 5">
    <name type="scientific">Tetragenococcus muriaticus PMC-11-5</name>
    <dbReference type="NCBI Taxonomy" id="1302649"/>
    <lineage>
        <taxon>Bacteria</taxon>
        <taxon>Bacillati</taxon>
        <taxon>Bacillota</taxon>
        <taxon>Bacilli</taxon>
        <taxon>Lactobacillales</taxon>
        <taxon>Enterococcaceae</taxon>
        <taxon>Tetragenococcus</taxon>
    </lineage>
</organism>
<comment type="similarity">
    <text evidence="2">Belongs to the class-IV pyridoxal-phosphate-dependent aminotransferase family.</text>
</comment>
<evidence type="ECO:0000313" key="4">
    <source>
        <dbReference type="EMBL" id="KFN93131.1"/>
    </source>
</evidence>
<dbReference type="PANTHER" id="PTHR42825">
    <property type="entry name" value="AMINO ACID AMINOTRANSFERASE"/>
    <property type="match status" value="1"/>
</dbReference>
<dbReference type="Gene3D" id="3.30.470.10">
    <property type="match status" value="1"/>
</dbReference>
<keyword evidence="4" id="KW-0808">Transferase</keyword>
<evidence type="ECO:0000256" key="1">
    <source>
        <dbReference type="ARBA" id="ARBA00001933"/>
    </source>
</evidence>
<dbReference type="GO" id="GO:0004084">
    <property type="term" value="F:branched-chain-amino-acid transaminase activity"/>
    <property type="evidence" value="ECO:0007669"/>
    <property type="project" value="UniProtKB-EC"/>
</dbReference>